<proteinExistence type="predicted"/>
<dbReference type="EMBL" id="CM056743">
    <property type="protein sequence ID" value="KAJ8672307.1"/>
    <property type="molecule type" value="Genomic_DNA"/>
</dbReference>
<evidence type="ECO:0000313" key="1">
    <source>
        <dbReference type="EMBL" id="KAJ8672307.1"/>
    </source>
</evidence>
<keyword evidence="2" id="KW-1185">Reference proteome</keyword>
<gene>
    <name evidence="1" type="ORF">QAD02_003566</name>
</gene>
<dbReference type="Proteomes" id="UP001239111">
    <property type="component" value="Chromosome 3"/>
</dbReference>
<sequence length="109" mass="11876">MSRVPEALLLYGMSERYGGSNNPKIFSGHKWCLSVSLLFCDSPAKLAPRNDNRPERDKNADSDLARHNRTVEDQNAVASRIVSLVDDSQSMKSSGASLMATVAADPIPQ</sequence>
<accession>A0ACC2NMI7</accession>
<name>A0ACC2NMI7_9HYME</name>
<organism evidence="1 2">
    <name type="scientific">Eretmocerus hayati</name>
    <dbReference type="NCBI Taxonomy" id="131215"/>
    <lineage>
        <taxon>Eukaryota</taxon>
        <taxon>Metazoa</taxon>
        <taxon>Ecdysozoa</taxon>
        <taxon>Arthropoda</taxon>
        <taxon>Hexapoda</taxon>
        <taxon>Insecta</taxon>
        <taxon>Pterygota</taxon>
        <taxon>Neoptera</taxon>
        <taxon>Endopterygota</taxon>
        <taxon>Hymenoptera</taxon>
        <taxon>Apocrita</taxon>
        <taxon>Proctotrupomorpha</taxon>
        <taxon>Chalcidoidea</taxon>
        <taxon>Aphelinidae</taxon>
        <taxon>Aphelininae</taxon>
        <taxon>Eretmocerus</taxon>
    </lineage>
</organism>
<evidence type="ECO:0000313" key="2">
    <source>
        <dbReference type="Proteomes" id="UP001239111"/>
    </source>
</evidence>
<reference evidence="1" key="1">
    <citation type="submission" date="2023-04" db="EMBL/GenBank/DDBJ databases">
        <title>A chromosome-level genome assembly of the parasitoid wasp Eretmocerus hayati.</title>
        <authorList>
            <person name="Zhong Y."/>
            <person name="Liu S."/>
            <person name="Liu Y."/>
        </authorList>
    </citation>
    <scope>NUCLEOTIDE SEQUENCE</scope>
    <source>
        <strain evidence="1">ZJU_SS_LIU_2023</strain>
    </source>
</reference>
<comment type="caution">
    <text evidence="1">The sequence shown here is derived from an EMBL/GenBank/DDBJ whole genome shotgun (WGS) entry which is preliminary data.</text>
</comment>
<protein>
    <submittedName>
        <fullName evidence="1">Uncharacterized protein</fullName>
    </submittedName>
</protein>